<reference evidence="2 3" key="1">
    <citation type="journal article" date="2019" name="Emerg. Microbes Infect.">
        <title>Comprehensive subspecies identification of 175 nontuberculous mycobacteria species based on 7547 genomic profiles.</title>
        <authorList>
            <person name="Matsumoto Y."/>
            <person name="Kinjo T."/>
            <person name="Motooka D."/>
            <person name="Nabeya D."/>
            <person name="Jung N."/>
            <person name="Uechi K."/>
            <person name="Horii T."/>
            <person name="Iida T."/>
            <person name="Fujita J."/>
            <person name="Nakamura S."/>
        </authorList>
    </citation>
    <scope>NUCLEOTIDE SEQUENCE [LARGE SCALE GENOMIC DNA]</scope>
    <source>
        <strain evidence="2 3">JCM 18565</strain>
    </source>
</reference>
<dbReference type="NCBIfam" id="NF046112">
    <property type="entry name" value="MSMEG_6209_Nter"/>
    <property type="match status" value="1"/>
</dbReference>
<evidence type="ECO:0008006" key="4">
    <source>
        <dbReference type="Google" id="ProtNLM"/>
    </source>
</evidence>
<keyword evidence="3" id="KW-1185">Reference proteome</keyword>
<dbReference type="EMBL" id="BLKX01000001">
    <property type="protein sequence ID" value="GFG77579.1"/>
    <property type="molecule type" value="Genomic_DNA"/>
</dbReference>
<gene>
    <name evidence="2" type="ORF">MPRG_08550</name>
</gene>
<evidence type="ECO:0000313" key="3">
    <source>
        <dbReference type="Proteomes" id="UP000465240"/>
    </source>
</evidence>
<accession>A0ABQ1BZK2</accession>
<dbReference type="InterPro" id="IPR046036">
    <property type="entry name" value="DUF5994"/>
</dbReference>
<proteinExistence type="predicted"/>
<name>A0ABQ1BZK2_9MYCO</name>
<sequence>MMQRPTRLEIKPFRPITEHVDGAWWPRSRRLVDELPDLITSLADELGPIAMVGYHRTSWDSAPPVLEVGGRTIELLAFSGDEPASIILIGQDGHHLSLQVIPPDSTDQSGAQALQEARSGTDEDVNAASRSLVARSVDDVAEKLAQHEGRGDQQRTAALRPRIRQWCEDAAQQFVDAPVQTFVPILVEHIVRGRLMELRAASAY</sequence>
<evidence type="ECO:0000313" key="2">
    <source>
        <dbReference type="EMBL" id="GFG77579.1"/>
    </source>
</evidence>
<dbReference type="Proteomes" id="UP000465240">
    <property type="component" value="Unassembled WGS sequence"/>
</dbReference>
<protein>
    <recommendedName>
        <fullName evidence="4">ESX secretion-associated protein EspG</fullName>
    </recommendedName>
</protein>
<comment type="caution">
    <text evidence="2">The sequence shown here is derived from an EMBL/GenBank/DDBJ whole genome shotgun (WGS) entry which is preliminary data.</text>
</comment>
<evidence type="ECO:0000256" key="1">
    <source>
        <dbReference type="SAM" id="MobiDB-lite"/>
    </source>
</evidence>
<organism evidence="2 3">
    <name type="scientific">Mycobacterium paragordonae</name>
    <dbReference type="NCBI Taxonomy" id="1389713"/>
    <lineage>
        <taxon>Bacteria</taxon>
        <taxon>Bacillati</taxon>
        <taxon>Actinomycetota</taxon>
        <taxon>Actinomycetes</taxon>
        <taxon>Mycobacteriales</taxon>
        <taxon>Mycobacteriaceae</taxon>
        <taxon>Mycobacterium</taxon>
    </lineage>
</organism>
<dbReference type="Pfam" id="PF19457">
    <property type="entry name" value="DUF5994"/>
    <property type="match status" value="1"/>
</dbReference>
<feature type="region of interest" description="Disordered" evidence="1">
    <location>
        <begin position="104"/>
        <end position="127"/>
    </location>
</feature>